<keyword evidence="2" id="KW-1003">Cell membrane</keyword>
<dbReference type="PRINTS" id="PR00781">
    <property type="entry name" value="LIPOSIGPTASE"/>
</dbReference>
<keyword evidence="8" id="KW-0472">Membrane</keyword>
<keyword evidence="7" id="KW-1133">Transmembrane helix</keyword>
<evidence type="ECO:0000256" key="7">
    <source>
        <dbReference type="ARBA" id="ARBA00022989"/>
    </source>
</evidence>
<keyword evidence="6" id="KW-0378">Hydrolase</keyword>
<evidence type="ECO:0000256" key="2">
    <source>
        <dbReference type="ARBA" id="ARBA00022475"/>
    </source>
</evidence>
<evidence type="ECO:0000256" key="6">
    <source>
        <dbReference type="ARBA" id="ARBA00022801"/>
    </source>
</evidence>
<organism evidence="10 11">
    <name type="scientific">Dorea formicigenerans</name>
    <dbReference type="NCBI Taxonomy" id="39486"/>
    <lineage>
        <taxon>Bacteria</taxon>
        <taxon>Bacillati</taxon>
        <taxon>Bacillota</taxon>
        <taxon>Clostridia</taxon>
        <taxon>Lachnospirales</taxon>
        <taxon>Lachnospiraceae</taxon>
        <taxon>Dorea</taxon>
    </lineage>
</organism>
<keyword evidence="4" id="KW-0812">Transmembrane</keyword>
<evidence type="ECO:0000256" key="5">
    <source>
        <dbReference type="ARBA" id="ARBA00022750"/>
    </source>
</evidence>
<dbReference type="GO" id="GO:0016020">
    <property type="term" value="C:membrane"/>
    <property type="evidence" value="ECO:0007669"/>
    <property type="project" value="InterPro"/>
</dbReference>
<dbReference type="Proteomes" id="UP000266376">
    <property type="component" value="Unassembled WGS sequence"/>
</dbReference>
<keyword evidence="3" id="KW-0645">Protease</keyword>
<gene>
    <name evidence="10" type="ORF">DWV67_11410</name>
</gene>
<evidence type="ECO:0000313" key="11">
    <source>
        <dbReference type="Proteomes" id="UP000266376"/>
    </source>
</evidence>
<dbReference type="PANTHER" id="PTHR33695:SF1">
    <property type="entry name" value="LIPOPROTEIN SIGNAL PEPTIDASE"/>
    <property type="match status" value="1"/>
</dbReference>
<evidence type="ECO:0000256" key="8">
    <source>
        <dbReference type="ARBA" id="ARBA00023136"/>
    </source>
</evidence>
<evidence type="ECO:0000313" key="10">
    <source>
        <dbReference type="EMBL" id="RGW51568.1"/>
    </source>
</evidence>
<name>A0A395XMX2_9FIRM</name>
<evidence type="ECO:0000256" key="1">
    <source>
        <dbReference type="ARBA" id="ARBA00006139"/>
    </source>
</evidence>
<accession>A0A395XMX2</accession>
<comment type="caution">
    <text evidence="10">The sequence shown here is derived from an EMBL/GenBank/DDBJ whole genome shotgun (WGS) entry which is preliminary data.</text>
</comment>
<keyword evidence="5" id="KW-0064">Aspartyl protease</keyword>
<sequence>MLLMAAGGLLVVLLCVDMGIKQYIEENFEEEEERETILDKVVLRKVYNKGFCFNTLDKKPELVRKTSGILCAGLAIYDAWLFLKKGKWLRKFGMVFLTAGAISNTYDRLIRGKVIDYIGIQWKNSRFRRLTANLADVYVVIGAAVTGVAKIFRR</sequence>
<dbReference type="AlphaFoldDB" id="A0A395XMX2"/>
<proteinExistence type="inferred from homology"/>
<comment type="similarity">
    <text evidence="1 9">Belongs to the peptidase A8 family.</text>
</comment>
<reference evidence="10 11" key="1">
    <citation type="submission" date="2018-08" db="EMBL/GenBank/DDBJ databases">
        <title>A genome reference for cultivated species of the human gut microbiota.</title>
        <authorList>
            <person name="Zou Y."/>
            <person name="Xue W."/>
            <person name="Luo G."/>
        </authorList>
    </citation>
    <scope>NUCLEOTIDE SEQUENCE [LARGE SCALE GENOMIC DNA]</scope>
    <source>
        <strain evidence="10 11">AF12-11</strain>
    </source>
</reference>
<evidence type="ECO:0000256" key="3">
    <source>
        <dbReference type="ARBA" id="ARBA00022670"/>
    </source>
</evidence>
<dbReference type="GO" id="GO:0004190">
    <property type="term" value="F:aspartic-type endopeptidase activity"/>
    <property type="evidence" value="ECO:0007669"/>
    <property type="project" value="UniProtKB-KW"/>
</dbReference>
<evidence type="ECO:0000256" key="9">
    <source>
        <dbReference type="RuleBase" id="RU004181"/>
    </source>
</evidence>
<dbReference type="GO" id="GO:0006508">
    <property type="term" value="P:proteolysis"/>
    <property type="evidence" value="ECO:0007669"/>
    <property type="project" value="UniProtKB-KW"/>
</dbReference>
<dbReference type="Pfam" id="PF01252">
    <property type="entry name" value="Peptidase_A8"/>
    <property type="match status" value="1"/>
</dbReference>
<dbReference type="PANTHER" id="PTHR33695">
    <property type="entry name" value="LIPOPROTEIN SIGNAL PEPTIDASE"/>
    <property type="match status" value="1"/>
</dbReference>
<evidence type="ECO:0000256" key="4">
    <source>
        <dbReference type="ARBA" id="ARBA00022692"/>
    </source>
</evidence>
<protein>
    <submittedName>
        <fullName evidence="10">Signal peptidase II</fullName>
    </submittedName>
</protein>
<dbReference type="InterPro" id="IPR001872">
    <property type="entry name" value="Peptidase_A8"/>
</dbReference>
<dbReference type="EMBL" id="QSAJ01000029">
    <property type="protein sequence ID" value="RGW51568.1"/>
    <property type="molecule type" value="Genomic_DNA"/>
</dbReference>